<dbReference type="Pfam" id="PF01209">
    <property type="entry name" value="Ubie_methyltran"/>
    <property type="match status" value="2"/>
</dbReference>
<evidence type="ECO:0000256" key="3">
    <source>
        <dbReference type="ARBA" id="ARBA00022688"/>
    </source>
</evidence>
<dbReference type="AlphaFoldDB" id="U3J650"/>
<comment type="caution">
    <text evidence="7">Lacks conserved residue(s) required for the propagation of feature annotation.</text>
</comment>
<evidence type="ECO:0000256" key="2">
    <source>
        <dbReference type="ARBA" id="ARBA00022679"/>
    </source>
</evidence>
<sequence length="350" mass="39716">MAAAGLGPARPLLTRRPGALRALLGLARGFAAGPQTHFGFQNVSEEERREKIYQVFENVAEKYDVMNDSMTLGIHRVWKDILVHKMNPSPGTLLVDVAGGTGDIAFRFINYVRSVRERQLQQKLKRHQNLSWQEIAKSYEEEKVKPLGDSQVVVCDINKEMLKVGKQRAQHLGYSEGLSWVLGNAEELPFDDDKFDVYTIAFGIRNVTRIDLALQEAYRVLKPGGRFLCLEFSQVSNPLLSRLYDLYSFQVIPVLGEIIAGDWKSYQYLVESIRRFPPQVRHFSGCTDTQDTVPPESWRQLAYRLSGGCNYGTIIFQEELKEMIEDAGFFKVDYQNLSSGIVAIHSGFKL</sequence>
<dbReference type="PROSITE" id="PS01184">
    <property type="entry name" value="UBIE_2"/>
    <property type="match status" value="1"/>
</dbReference>
<dbReference type="SUPFAM" id="SSF53335">
    <property type="entry name" value="S-adenosyl-L-methionine-dependent methyltransferases"/>
    <property type="match status" value="1"/>
</dbReference>
<dbReference type="EC" id="2.1.1.201" evidence="7"/>
<dbReference type="GO" id="GO:0110142">
    <property type="term" value="C:ubiquinone biosynthesis complex"/>
    <property type="evidence" value="ECO:0007669"/>
    <property type="project" value="Ensembl"/>
</dbReference>
<dbReference type="NCBIfam" id="TIGR01934">
    <property type="entry name" value="MenG_MenH_UbiE"/>
    <property type="match status" value="1"/>
</dbReference>
<dbReference type="GO" id="GO:0031314">
    <property type="term" value="C:extrinsic component of mitochondrial inner membrane"/>
    <property type="evidence" value="ECO:0007669"/>
    <property type="project" value="UniProtKB-UniRule"/>
</dbReference>
<dbReference type="GO" id="GO:0008425">
    <property type="term" value="F:2-methoxy-6-polyprenyl-1,4-benzoquinol methyltransferase activity"/>
    <property type="evidence" value="ECO:0007669"/>
    <property type="project" value="UniProtKB-UniRule"/>
</dbReference>
<dbReference type="Proteomes" id="UP000016666">
    <property type="component" value="Chromosome 16"/>
</dbReference>
<feature type="binding site" evidence="7">
    <location>
        <position position="156"/>
    </location>
    <ligand>
        <name>S-adenosyl-L-methionine</name>
        <dbReference type="ChEBI" id="CHEBI:59789"/>
    </ligand>
</feature>
<gene>
    <name evidence="7 8" type="primary">COQ5</name>
</gene>
<dbReference type="HAMAP" id="MF_01813">
    <property type="entry name" value="MenG_UbiE_methyltr"/>
    <property type="match status" value="1"/>
</dbReference>
<dbReference type="OMA" id="MNDVMSM"/>
<evidence type="ECO:0000256" key="4">
    <source>
        <dbReference type="ARBA" id="ARBA00022691"/>
    </source>
</evidence>
<dbReference type="GO" id="GO:0032259">
    <property type="term" value="P:methylation"/>
    <property type="evidence" value="ECO:0007669"/>
    <property type="project" value="UniProtKB-KW"/>
</dbReference>
<dbReference type="InterPro" id="IPR004033">
    <property type="entry name" value="UbiE/COQ5_MeTrFase"/>
</dbReference>
<dbReference type="FunFam" id="3.40.50.150:FF:000064">
    <property type="entry name" value="2-methoxy-6-polyprenyl-1,4-benzoquinol methylase, mitochondrial"/>
    <property type="match status" value="1"/>
</dbReference>
<comment type="subcellular location">
    <subcellularLocation>
        <location evidence="7">Mitochondrion inner membrane</location>
        <topology evidence="7">Peripheral membrane protein</topology>
        <orientation evidence="7">Matrix side</orientation>
    </subcellularLocation>
</comment>
<accession>U3J650</accession>
<keyword evidence="9" id="KW-1185">Reference proteome</keyword>
<dbReference type="Ensembl" id="ENSAPLT00000015764.2">
    <property type="protein sequence ID" value="ENSAPLP00000014977.2"/>
    <property type="gene ID" value="ENSAPLG00000015103.2"/>
</dbReference>
<dbReference type="PROSITE" id="PS51608">
    <property type="entry name" value="SAM_MT_UBIE"/>
    <property type="match status" value="1"/>
</dbReference>
<comment type="similarity">
    <text evidence="7">Belongs to the class I-like SAM-binding methyltransferase superfamily. MenG/UbiE family.</text>
</comment>
<dbReference type="GeneTree" id="ENSGT00390000001654"/>
<dbReference type="CDD" id="cd02440">
    <property type="entry name" value="AdoMet_MTases"/>
    <property type="match status" value="1"/>
</dbReference>
<keyword evidence="7" id="KW-0999">Mitochondrion inner membrane</keyword>
<proteinExistence type="inferred from homology"/>
<dbReference type="PANTHER" id="PTHR43591:SF24">
    <property type="entry name" value="2-METHOXY-6-POLYPRENYL-1,4-BENZOQUINOL METHYLASE, MITOCHONDRIAL"/>
    <property type="match status" value="1"/>
</dbReference>
<dbReference type="PANTHER" id="PTHR43591">
    <property type="entry name" value="METHYLTRANSFERASE"/>
    <property type="match status" value="1"/>
</dbReference>
<reference evidence="8" key="3">
    <citation type="submission" date="2025-09" db="UniProtKB">
        <authorList>
            <consortium name="Ensembl"/>
        </authorList>
    </citation>
    <scope>IDENTIFICATION</scope>
</reference>
<evidence type="ECO:0000256" key="1">
    <source>
        <dbReference type="ARBA" id="ARBA00022603"/>
    </source>
</evidence>
<dbReference type="InterPro" id="IPR029063">
    <property type="entry name" value="SAM-dependent_MTases_sf"/>
</dbReference>
<evidence type="ECO:0000313" key="9">
    <source>
        <dbReference type="Proteomes" id="UP000016666"/>
    </source>
</evidence>
<protein>
    <recommendedName>
        <fullName evidence="7">2-methoxy-6-polyprenyl-1,4-benzoquinol methylase, mitochondrial</fullName>
        <ecNumber evidence="7">2.1.1.201</ecNumber>
    </recommendedName>
    <alternativeName>
        <fullName evidence="7">Ubiquinone biosynthesis methyltransferase COQ5</fullName>
    </alternativeName>
</protein>
<dbReference type="UniPathway" id="UPA00232"/>
<reference evidence="8" key="2">
    <citation type="submission" date="2025-08" db="UniProtKB">
        <authorList>
            <consortium name="Ensembl"/>
        </authorList>
    </citation>
    <scope>IDENTIFICATION</scope>
</reference>
<keyword evidence="7" id="KW-0496">Mitochondrion</keyword>
<dbReference type="Gene3D" id="3.40.50.150">
    <property type="entry name" value="Vaccinia Virus protein VP39"/>
    <property type="match status" value="1"/>
</dbReference>
<comment type="function">
    <text evidence="6">Methyltransferase required for the conversion of 2-decaprenyl-6-methoxy-1,4-benzoquinol (DDMQH2) to 2-decaprenyl-3-methyl-6-methoxy-1,4-benzoquinol (DMQH2).</text>
</comment>
<comment type="function">
    <text evidence="7">Methyltransferase required for the conversion of 2-polyprenyl-6-methoxy-1,4-benzoquinol (DDMQH2) to 2-polyprenyl-3-methyl-6-methoxy-1,4-benzoquinol (DMQH2).</text>
</comment>
<keyword evidence="3 7" id="KW-0831">Ubiquinone biosynthesis</keyword>
<reference evidence="8 9" key="1">
    <citation type="submission" date="2017-10" db="EMBL/GenBank/DDBJ databases">
        <title>A new Pekin duck reference genome.</title>
        <authorList>
            <person name="Hou Z.-C."/>
            <person name="Zhou Z.-K."/>
            <person name="Zhu F."/>
            <person name="Hou S.-S."/>
        </authorList>
    </citation>
    <scope>NUCLEOTIDE SEQUENCE [LARGE SCALE GENOMIC DNA]</scope>
</reference>
<evidence type="ECO:0000256" key="7">
    <source>
        <dbReference type="HAMAP-Rule" id="MF_03191"/>
    </source>
</evidence>
<dbReference type="STRING" id="8840.ENSAPLP00000014977"/>
<comment type="subunit">
    <text evidence="5">Component of a multi-subunit COQ enzyme complex, composed of at least COQ3, COQ4, COQ5, COQ6, COQ7 and COQ9. Interacts with PYURF; the interaction is direct, stabilizes COQ5 protein and associates PYURF with COQ enzyme complex.</text>
</comment>
<feature type="binding site" evidence="7">
    <location>
        <begin position="184"/>
        <end position="185"/>
    </location>
    <ligand>
        <name>S-adenosyl-L-methionine</name>
        <dbReference type="ChEBI" id="CHEBI:59789"/>
    </ligand>
</feature>
<name>U3J650_ANAPP</name>
<comment type="catalytic activity">
    <reaction evidence="7">
        <text>a 2-methoxy-6-(all-trans-polyprenyl)benzene-1,4-diol + S-adenosyl-L-methionine = a 5-methoxy-2-methyl-3-(all-trans-polyprenyl)benzene-1,4-diol + S-adenosyl-L-homocysteine + H(+)</text>
        <dbReference type="Rhea" id="RHEA:28286"/>
        <dbReference type="Rhea" id="RHEA-COMP:10858"/>
        <dbReference type="Rhea" id="RHEA-COMP:10859"/>
        <dbReference type="ChEBI" id="CHEBI:15378"/>
        <dbReference type="ChEBI" id="CHEBI:57856"/>
        <dbReference type="ChEBI" id="CHEBI:59789"/>
        <dbReference type="ChEBI" id="CHEBI:84166"/>
        <dbReference type="ChEBI" id="CHEBI:84167"/>
        <dbReference type="EC" id="2.1.1.201"/>
    </reaction>
</comment>
<keyword evidence="7" id="KW-0472">Membrane</keyword>
<keyword evidence="4 7" id="KW-0949">S-adenosyl-L-methionine</keyword>
<keyword evidence="1 7" id="KW-0489">Methyltransferase</keyword>
<keyword evidence="2 7" id="KW-0808">Transferase</keyword>
<comment type="pathway">
    <text evidence="7">Cofactor biosynthesis; ubiquinone biosynthesis.</text>
</comment>
<evidence type="ECO:0000256" key="6">
    <source>
        <dbReference type="ARBA" id="ARBA00058208"/>
    </source>
</evidence>
<organism evidence="8 9">
    <name type="scientific">Anas platyrhynchos platyrhynchos</name>
    <name type="common">Northern mallard</name>
    <dbReference type="NCBI Taxonomy" id="8840"/>
    <lineage>
        <taxon>Eukaryota</taxon>
        <taxon>Metazoa</taxon>
        <taxon>Chordata</taxon>
        <taxon>Craniata</taxon>
        <taxon>Vertebrata</taxon>
        <taxon>Euteleostomi</taxon>
        <taxon>Archelosauria</taxon>
        <taxon>Archosauria</taxon>
        <taxon>Dinosauria</taxon>
        <taxon>Saurischia</taxon>
        <taxon>Theropoda</taxon>
        <taxon>Coelurosauria</taxon>
        <taxon>Aves</taxon>
        <taxon>Neognathae</taxon>
        <taxon>Galloanserae</taxon>
        <taxon>Anseriformes</taxon>
        <taxon>Anatidae</taxon>
        <taxon>Anatinae</taxon>
        <taxon>Anas</taxon>
    </lineage>
</organism>
<dbReference type="InterPro" id="IPR023576">
    <property type="entry name" value="UbiE/COQ5_MeTrFase_CS"/>
</dbReference>
<evidence type="ECO:0000313" key="8">
    <source>
        <dbReference type="Ensembl" id="ENSAPLP00000014977.2"/>
    </source>
</evidence>
<dbReference type="GO" id="GO:0005759">
    <property type="term" value="C:mitochondrial matrix"/>
    <property type="evidence" value="ECO:0007669"/>
    <property type="project" value="Ensembl"/>
</dbReference>
<feature type="binding site" evidence="7">
    <location>
        <position position="101"/>
    </location>
    <ligand>
        <name>S-adenosyl-L-methionine</name>
        <dbReference type="ChEBI" id="CHEBI:59789"/>
    </ligand>
</feature>
<evidence type="ECO:0000256" key="5">
    <source>
        <dbReference type="ARBA" id="ARBA00046387"/>
    </source>
</evidence>